<keyword evidence="3" id="KW-1185">Reference proteome</keyword>
<accession>A0A1U9JSW9</accession>
<sequence>MIVLTGMMPKLLQQPDNLQVRMSHQKKSLNEMKRDQDYGYKSSYKLRLHDRTEDSA</sequence>
<evidence type="ECO:0000256" key="1">
    <source>
        <dbReference type="SAM" id="MobiDB-lite"/>
    </source>
</evidence>
<organism evidence="2 3">
    <name type="scientific">Candidatus Tokpelaia hoelldobleri</name>
    <dbReference type="NCBI Taxonomy" id="1902579"/>
    <lineage>
        <taxon>Bacteria</taxon>
        <taxon>Pseudomonadati</taxon>
        <taxon>Pseudomonadota</taxon>
        <taxon>Alphaproteobacteria</taxon>
        <taxon>Hyphomicrobiales</taxon>
        <taxon>Candidatus Tokpelaia</taxon>
    </lineage>
</organism>
<reference evidence="2 3" key="2">
    <citation type="journal article" date="2016" name="Sci. Rep.">
        <title>The genome of Rhizobiales bacteria in predatory ants reveals urease gene functions but no genes for nitrogen fixation.</title>
        <authorList>
            <person name="Neuvonen M.M."/>
            <person name="Tamarit D."/>
            <person name="Naslund K."/>
            <person name="Liebig J."/>
            <person name="Feldhaar H."/>
            <person name="Moran N.A."/>
            <person name="Guy L."/>
            <person name="Andersson S.G."/>
        </authorList>
    </citation>
    <scope>NUCLEOTIDE SEQUENCE [LARGE SCALE GENOMIC DNA]</scope>
    <source>
        <strain evidence="2 3">Hsal</strain>
    </source>
</reference>
<feature type="compositionally biased region" description="Basic and acidic residues" evidence="1">
    <location>
        <begin position="47"/>
        <end position="56"/>
    </location>
</feature>
<dbReference type="AlphaFoldDB" id="A0A1U9JSW9"/>
<dbReference type="Proteomes" id="UP000188912">
    <property type="component" value="Chromosome"/>
</dbReference>
<gene>
    <name evidence="2" type="ORF">BHV28_02330</name>
</gene>
<feature type="compositionally biased region" description="Basic and acidic residues" evidence="1">
    <location>
        <begin position="28"/>
        <end position="38"/>
    </location>
</feature>
<proteinExistence type="predicted"/>
<dbReference type="STRING" id="1902579.BHV28_02330"/>
<evidence type="ECO:0000313" key="2">
    <source>
        <dbReference type="EMBL" id="AQS40955.1"/>
    </source>
</evidence>
<dbReference type="KEGG" id="thd:BHV28_02330"/>
<feature type="region of interest" description="Disordered" evidence="1">
    <location>
        <begin position="21"/>
        <end position="56"/>
    </location>
</feature>
<name>A0A1U9JSW9_9HYPH</name>
<protein>
    <submittedName>
        <fullName evidence="2">Uncharacterized protein</fullName>
    </submittedName>
</protein>
<dbReference type="EMBL" id="CP017315">
    <property type="protein sequence ID" value="AQS40955.1"/>
    <property type="molecule type" value="Genomic_DNA"/>
</dbReference>
<reference evidence="2 3" key="1">
    <citation type="journal article" date="2010" name="Science">
        <title>Genomic comparison of the ants Camponotus floridanus and Harpegnathos saltator.</title>
        <authorList>
            <person name="Bonasio R."/>
            <person name="Zhang G."/>
            <person name="Ye C."/>
            <person name="Mutti N.S."/>
            <person name="Fang X."/>
            <person name="Qin N."/>
            <person name="Donahue G."/>
            <person name="Yang P."/>
            <person name="Li Q."/>
            <person name="Li C."/>
            <person name="Zhang P."/>
            <person name="Huang Z."/>
            <person name="Berger S.L."/>
            <person name="Reinberg D."/>
            <person name="Wang J."/>
            <person name="Liebig J."/>
        </authorList>
    </citation>
    <scope>NUCLEOTIDE SEQUENCE [LARGE SCALE GENOMIC DNA]</scope>
    <source>
        <strain evidence="2 3">Hsal</strain>
    </source>
</reference>
<evidence type="ECO:0000313" key="3">
    <source>
        <dbReference type="Proteomes" id="UP000188912"/>
    </source>
</evidence>